<proteinExistence type="predicted"/>
<protein>
    <submittedName>
        <fullName evidence="2">Phage protein</fullName>
    </submittedName>
</protein>
<dbReference type="EMBL" id="LC129040">
    <property type="protein sequence ID" value="BAV60810.1"/>
    <property type="molecule type" value="Genomic_DNA"/>
</dbReference>
<feature type="transmembrane region" description="Helical" evidence="1">
    <location>
        <begin position="6"/>
        <end position="29"/>
    </location>
</feature>
<evidence type="ECO:0000256" key="1">
    <source>
        <dbReference type="SAM" id="Phobius"/>
    </source>
</evidence>
<sequence>MKRATYWLNLLILFTNIFYFLHFCVLLLLKYIGFKLFIYEGCVLLFT</sequence>
<keyword evidence="1" id="KW-0472">Membrane</keyword>
<keyword evidence="1" id="KW-1133">Transmembrane helix</keyword>
<evidence type="ECO:0000313" key="2">
    <source>
        <dbReference type="EMBL" id="BAV60810.1"/>
    </source>
</evidence>
<reference evidence="2" key="1">
    <citation type="journal article" date="2016" name="PLoS ONE">
        <title>Complete Circular Genome Sequence of Successful ST8/SCCmecIV Community-Associated Methicillin-Resistant Staphylococcus aureus (OC8) in Russia: One-Megabase Genomic Inversion, IS256's Spread, and Evolution of Russia ST8-IV.</title>
        <authorList>
            <person name="Wan T.-W."/>
            <person name="Khokhlova O.E."/>
            <person name="Iwao Y."/>
            <person name="Higuchi W."/>
            <person name="Hung W.-C."/>
            <person name="Reva I.V."/>
            <person name="Singur O.A."/>
            <person name="Gostev V.V."/>
            <person name="Sidorenko S.V."/>
            <person name="Peryanova O.V."/>
            <person name="Salmina A.B."/>
            <person name="Reva G.V."/>
            <person name="Teng L.-J."/>
            <person name="Yamamoto T."/>
        </authorList>
    </citation>
    <scope>NUCLEOTIDE SEQUENCE</scope>
    <source>
        <strain evidence="2">OC8</strain>
    </source>
</reference>
<name>A0A1C9ZYE4_STAAU</name>
<organism evidence="2">
    <name type="scientific">Staphylococcus aureus</name>
    <dbReference type="NCBI Taxonomy" id="1280"/>
    <lineage>
        <taxon>Bacteria</taxon>
        <taxon>Bacillati</taxon>
        <taxon>Bacillota</taxon>
        <taxon>Bacilli</taxon>
        <taxon>Bacillales</taxon>
        <taxon>Staphylococcaceae</taxon>
        <taxon>Staphylococcus</taxon>
    </lineage>
</organism>
<accession>A0A1C9ZYE4</accession>
<dbReference type="AlphaFoldDB" id="A0A1C9ZYE4"/>
<keyword evidence="1" id="KW-0812">Transmembrane</keyword>